<accession>C8VTN5</accession>
<gene>
    <name evidence="1" type="ORF">ANIA_11293</name>
</gene>
<proteinExistence type="predicted"/>
<sequence length="25" mass="2921">MQARCVSGLDRTVRGLKLYLFQFMS</sequence>
<name>C8VTN5_EMENI</name>
<dbReference type="InParanoid" id="C8VTN5"/>
<protein>
    <submittedName>
        <fullName evidence="1">Uncharacterized protein</fullName>
    </submittedName>
</protein>
<evidence type="ECO:0000313" key="1">
    <source>
        <dbReference type="EMBL" id="CBF88211.1"/>
    </source>
</evidence>
<keyword evidence="2" id="KW-1185">Reference proteome</keyword>
<reference evidence="2" key="1">
    <citation type="journal article" date="2005" name="Nature">
        <title>Sequencing of Aspergillus nidulans and comparative analysis with A. fumigatus and A. oryzae.</title>
        <authorList>
            <person name="Galagan J.E."/>
            <person name="Calvo S.E."/>
            <person name="Cuomo C."/>
            <person name="Ma L.J."/>
            <person name="Wortman J.R."/>
            <person name="Batzoglou S."/>
            <person name="Lee S.I."/>
            <person name="Basturkmen M."/>
            <person name="Spevak C.C."/>
            <person name="Clutterbuck J."/>
            <person name="Kapitonov V."/>
            <person name="Jurka J."/>
            <person name="Scazzocchio C."/>
            <person name="Farman M."/>
            <person name="Butler J."/>
            <person name="Purcell S."/>
            <person name="Harris S."/>
            <person name="Braus G.H."/>
            <person name="Draht O."/>
            <person name="Busch S."/>
            <person name="D'Enfert C."/>
            <person name="Bouchier C."/>
            <person name="Goldman G.H."/>
            <person name="Bell-Pedersen D."/>
            <person name="Griffiths-Jones S."/>
            <person name="Doonan J.H."/>
            <person name="Yu J."/>
            <person name="Vienken K."/>
            <person name="Pain A."/>
            <person name="Freitag M."/>
            <person name="Selker E.U."/>
            <person name="Archer D.B."/>
            <person name="Penalva M.A."/>
            <person name="Oakley B.R."/>
            <person name="Momany M."/>
            <person name="Tanaka T."/>
            <person name="Kumagai T."/>
            <person name="Asai K."/>
            <person name="Machida M."/>
            <person name="Nierman W.C."/>
            <person name="Denning D.W."/>
            <person name="Caddick M."/>
            <person name="Hynes M."/>
            <person name="Paoletti M."/>
            <person name="Fischer R."/>
            <person name="Miller B."/>
            <person name="Dyer P."/>
            <person name="Sachs M.S."/>
            <person name="Osmani S.A."/>
            <person name="Birren B.W."/>
        </authorList>
    </citation>
    <scope>NUCLEOTIDE SEQUENCE [LARGE SCALE GENOMIC DNA]</scope>
    <source>
        <strain evidence="2">FGSC A4 / ATCC 38163 / CBS 112.46 / NRRL 194 / M139</strain>
    </source>
</reference>
<dbReference type="EMBL" id="BN001308">
    <property type="protein sequence ID" value="CBF88211.1"/>
    <property type="molecule type" value="Genomic_DNA"/>
</dbReference>
<dbReference type="Proteomes" id="UP000000560">
    <property type="component" value="Chromosome VIII"/>
</dbReference>
<evidence type="ECO:0000313" key="2">
    <source>
        <dbReference type="Proteomes" id="UP000000560"/>
    </source>
</evidence>
<dbReference type="HOGENOM" id="CLU_3419423_0_0_1"/>
<dbReference type="AlphaFoldDB" id="C8VTN5"/>
<reference evidence="2" key="2">
    <citation type="journal article" date="2009" name="Fungal Genet. Biol.">
        <title>The 2008 update of the Aspergillus nidulans genome annotation: a community effort.</title>
        <authorList>
            <person name="Wortman J.R."/>
            <person name="Gilsenan J.M."/>
            <person name="Joardar V."/>
            <person name="Deegan J."/>
            <person name="Clutterbuck J."/>
            <person name="Andersen M.R."/>
            <person name="Archer D."/>
            <person name="Bencina M."/>
            <person name="Braus G."/>
            <person name="Coutinho P."/>
            <person name="von Dohren H."/>
            <person name="Doonan J."/>
            <person name="Driessen A.J."/>
            <person name="Durek P."/>
            <person name="Espeso E."/>
            <person name="Fekete E."/>
            <person name="Flipphi M."/>
            <person name="Estrada C.G."/>
            <person name="Geysens S."/>
            <person name="Goldman G."/>
            <person name="de Groot P.W."/>
            <person name="Hansen K."/>
            <person name="Harris S.D."/>
            <person name="Heinekamp T."/>
            <person name="Helmstaedt K."/>
            <person name="Henrissat B."/>
            <person name="Hofmann G."/>
            <person name="Homan T."/>
            <person name="Horio T."/>
            <person name="Horiuchi H."/>
            <person name="James S."/>
            <person name="Jones M."/>
            <person name="Karaffa L."/>
            <person name="Karanyi Z."/>
            <person name="Kato M."/>
            <person name="Keller N."/>
            <person name="Kelly D.E."/>
            <person name="Kiel J.A."/>
            <person name="Kim J.M."/>
            <person name="van der Klei I.J."/>
            <person name="Klis F.M."/>
            <person name="Kovalchuk A."/>
            <person name="Krasevec N."/>
            <person name="Kubicek C.P."/>
            <person name="Liu B."/>
            <person name="Maccabe A."/>
            <person name="Meyer V."/>
            <person name="Mirabito P."/>
            <person name="Miskei M."/>
            <person name="Mos M."/>
            <person name="Mullins J."/>
            <person name="Nelson D.R."/>
            <person name="Nielsen J."/>
            <person name="Oakley B.R."/>
            <person name="Osmani S.A."/>
            <person name="Pakula T."/>
            <person name="Paszewski A."/>
            <person name="Paulsen I."/>
            <person name="Pilsyk S."/>
            <person name="Pocsi I."/>
            <person name="Punt P.J."/>
            <person name="Ram A.F."/>
            <person name="Ren Q."/>
            <person name="Robellet X."/>
            <person name="Robson G."/>
            <person name="Seiboth B."/>
            <person name="van Solingen P."/>
            <person name="Specht T."/>
            <person name="Sun J."/>
            <person name="Taheri-Talesh N."/>
            <person name="Takeshita N."/>
            <person name="Ussery D."/>
            <person name="vanKuyk P.A."/>
            <person name="Visser H."/>
            <person name="van de Vondervoort P.J."/>
            <person name="de Vries R.P."/>
            <person name="Walton J."/>
            <person name="Xiang X."/>
            <person name="Xiong Y."/>
            <person name="Zeng A.P."/>
            <person name="Brandt B.W."/>
            <person name="Cornell M.J."/>
            <person name="van den Hondel C.A."/>
            <person name="Visser J."/>
            <person name="Oliver S.G."/>
            <person name="Turner G."/>
        </authorList>
    </citation>
    <scope>GENOME REANNOTATION</scope>
    <source>
        <strain evidence="2">FGSC A4 / ATCC 38163 / CBS 112.46 / NRRL 194 / M139</strain>
    </source>
</reference>
<organism evidence="1 2">
    <name type="scientific">Emericella nidulans (strain FGSC A4 / ATCC 38163 / CBS 112.46 / NRRL 194 / M139)</name>
    <name type="common">Aspergillus nidulans</name>
    <dbReference type="NCBI Taxonomy" id="227321"/>
    <lineage>
        <taxon>Eukaryota</taxon>
        <taxon>Fungi</taxon>
        <taxon>Dikarya</taxon>
        <taxon>Ascomycota</taxon>
        <taxon>Pezizomycotina</taxon>
        <taxon>Eurotiomycetes</taxon>
        <taxon>Eurotiomycetidae</taxon>
        <taxon>Eurotiales</taxon>
        <taxon>Aspergillaceae</taxon>
        <taxon>Aspergillus</taxon>
        <taxon>Aspergillus subgen. Nidulantes</taxon>
    </lineage>
</organism>